<name>A0A5D4GYD2_9HYPH</name>
<dbReference type="SUPFAM" id="SSF54637">
    <property type="entry name" value="Thioesterase/thiol ester dehydrase-isomerase"/>
    <property type="match status" value="1"/>
</dbReference>
<evidence type="ECO:0000259" key="1">
    <source>
        <dbReference type="Pfam" id="PF13452"/>
    </source>
</evidence>
<reference evidence="2 3" key="2">
    <citation type="submission" date="2019-09" db="EMBL/GenBank/DDBJ databases">
        <title>Mesorhizobium sp. MaA-C15 isolated from Microcystis aeruginosa.</title>
        <authorList>
            <person name="Jeong S.E."/>
            <person name="Jin H.M."/>
            <person name="Jeon C.O."/>
        </authorList>
    </citation>
    <scope>NUCLEOTIDE SEQUENCE [LARGE SCALE GENOMIC DNA]</scope>
    <source>
        <strain evidence="2 3">MaA-C15</strain>
    </source>
</reference>
<dbReference type="OrthoDB" id="5522043at2"/>
<sequence>MVDRSAIGRSFEPTFASVEPGRLRFFLQTIGEENPAIIEDGTPKTIPPTYLFCLEMMDAPDPFVFLKELDIDLGRVLHGDQSFEYHAPVGIGDRLTYRSRVGDVFDKKGGALTFVIQSTEVENQRGEKVASMRRTIVVRNGEGTQ</sequence>
<dbReference type="RefSeq" id="WP_148914093.1">
    <property type="nucleotide sequence ID" value="NZ_VSZS01000059.1"/>
</dbReference>
<dbReference type="CDD" id="cd03441">
    <property type="entry name" value="R_hydratase_like"/>
    <property type="match status" value="1"/>
</dbReference>
<dbReference type="InterPro" id="IPR016709">
    <property type="entry name" value="HadA-like"/>
</dbReference>
<dbReference type="Proteomes" id="UP000323258">
    <property type="component" value="Unassembled WGS sequence"/>
</dbReference>
<protein>
    <submittedName>
        <fullName evidence="2">MaoC family dehydratase</fullName>
    </submittedName>
</protein>
<dbReference type="InterPro" id="IPR029069">
    <property type="entry name" value="HotDog_dom_sf"/>
</dbReference>
<evidence type="ECO:0000313" key="3">
    <source>
        <dbReference type="Proteomes" id="UP000323258"/>
    </source>
</evidence>
<dbReference type="Gene3D" id="3.10.129.10">
    <property type="entry name" value="Hotdog Thioesterase"/>
    <property type="match status" value="1"/>
</dbReference>
<dbReference type="PIRSF" id="PIRSF018072">
    <property type="entry name" value="UCP018072"/>
    <property type="match status" value="1"/>
</dbReference>
<dbReference type="AlphaFoldDB" id="A0A5D4GYD2"/>
<proteinExistence type="predicted"/>
<accession>A0A5D4GYD2</accession>
<dbReference type="Pfam" id="PF13452">
    <property type="entry name" value="FAS1_DH_region"/>
    <property type="match status" value="1"/>
</dbReference>
<keyword evidence="3" id="KW-1185">Reference proteome</keyword>
<feature type="domain" description="FAS1-like dehydratase" evidence="1">
    <location>
        <begin position="5"/>
        <end position="131"/>
    </location>
</feature>
<evidence type="ECO:0000313" key="2">
    <source>
        <dbReference type="EMBL" id="TYR33418.1"/>
    </source>
</evidence>
<gene>
    <name evidence="2" type="ORF">FY036_07460</name>
</gene>
<reference evidence="2 3" key="1">
    <citation type="submission" date="2019-08" db="EMBL/GenBank/DDBJ databases">
        <authorList>
            <person name="Seo Y.L."/>
        </authorList>
    </citation>
    <scope>NUCLEOTIDE SEQUENCE [LARGE SCALE GENOMIC DNA]</scope>
    <source>
        <strain evidence="2 3">MaA-C15</strain>
    </source>
</reference>
<organism evidence="2 3">
    <name type="scientific">Neoaquamicrobium microcysteis</name>
    <dbReference type="NCBI Taxonomy" id="2682781"/>
    <lineage>
        <taxon>Bacteria</taxon>
        <taxon>Pseudomonadati</taxon>
        <taxon>Pseudomonadota</taxon>
        <taxon>Alphaproteobacteria</taxon>
        <taxon>Hyphomicrobiales</taxon>
        <taxon>Phyllobacteriaceae</taxon>
        <taxon>Neoaquamicrobium</taxon>
    </lineage>
</organism>
<dbReference type="InterPro" id="IPR039569">
    <property type="entry name" value="FAS1-like_DH_region"/>
</dbReference>
<dbReference type="EMBL" id="VSZS01000059">
    <property type="protein sequence ID" value="TYR33418.1"/>
    <property type="molecule type" value="Genomic_DNA"/>
</dbReference>
<comment type="caution">
    <text evidence="2">The sequence shown here is derived from an EMBL/GenBank/DDBJ whole genome shotgun (WGS) entry which is preliminary data.</text>
</comment>